<evidence type="ECO:0000256" key="1">
    <source>
        <dbReference type="ARBA" id="ARBA00022737"/>
    </source>
</evidence>
<dbReference type="AlphaFoldDB" id="A0A8T2VEB3"/>
<name>A0A8T2VEB3_CERRI</name>
<organism evidence="3 4">
    <name type="scientific">Ceratopteris richardii</name>
    <name type="common">Triangle waterfern</name>
    <dbReference type="NCBI Taxonomy" id="49495"/>
    <lineage>
        <taxon>Eukaryota</taxon>
        <taxon>Viridiplantae</taxon>
        <taxon>Streptophyta</taxon>
        <taxon>Embryophyta</taxon>
        <taxon>Tracheophyta</taxon>
        <taxon>Polypodiopsida</taxon>
        <taxon>Polypodiidae</taxon>
        <taxon>Polypodiales</taxon>
        <taxon>Pteridineae</taxon>
        <taxon>Pteridaceae</taxon>
        <taxon>Parkerioideae</taxon>
        <taxon>Ceratopteris</taxon>
    </lineage>
</organism>
<dbReference type="PANTHER" id="PTHR47926:SF347">
    <property type="entry name" value="PENTATRICOPEPTIDE REPEAT-CONTAINING PROTEIN"/>
    <property type="match status" value="1"/>
</dbReference>
<reference evidence="3" key="1">
    <citation type="submission" date="2021-08" db="EMBL/GenBank/DDBJ databases">
        <title>WGS assembly of Ceratopteris richardii.</title>
        <authorList>
            <person name="Marchant D.B."/>
            <person name="Chen G."/>
            <person name="Jenkins J."/>
            <person name="Shu S."/>
            <person name="Leebens-Mack J."/>
            <person name="Grimwood J."/>
            <person name="Schmutz J."/>
            <person name="Soltis P."/>
            <person name="Soltis D."/>
            <person name="Chen Z.-H."/>
        </authorList>
    </citation>
    <scope>NUCLEOTIDE SEQUENCE</scope>
    <source>
        <strain evidence="3">Whitten #5841</strain>
        <tissue evidence="3">Leaf</tissue>
    </source>
</reference>
<evidence type="ECO:0000313" key="3">
    <source>
        <dbReference type="EMBL" id="KAH7445550.1"/>
    </source>
</evidence>
<keyword evidence="1" id="KW-0677">Repeat</keyword>
<feature type="repeat" description="PPR" evidence="2">
    <location>
        <begin position="207"/>
        <end position="241"/>
    </location>
</feature>
<sequence>MQQRDVVTRTTMMAAFLEEGDEMEVFVLLDELKKEGIKVERITFLASLQACGTEGFIEEGLEIYAEICRRDLHQNVCIGSSLIDLYTKFGLLIKAREVFDRLLNQDVVSWNARIAGYVEHDHADKAIACYEQILWLEKKTSKEQTTKNYVACGTEGFIEEGLEIYAEICRRDLHQNVYIGSSLIDLYTKFGLLIKAREVFDRLLNQDVVSWNARIAGYVEHDHADKALACYEQMKKEKIAPNEVTYVCVLKAYAVQGAVHMGIELHAGIERQGFATRTLFLGSALISMYANLFLVSKAQDVFDKLSSQDLVTWNSLILGYAEKGLNDIALEMYHMMLMDHVKPNIFTFTIVLSTYEKSKSLLEGKIVHS</sequence>
<dbReference type="Proteomes" id="UP000825935">
    <property type="component" value="Chromosome 1"/>
</dbReference>
<dbReference type="PANTHER" id="PTHR47926">
    <property type="entry name" value="PENTATRICOPEPTIDE REPEAT-CONTAINING PROTEIN"/>
    <property type="match status" value="1"/>
</dbReference>
<evidence type="ECO:0000256" key="2">
    <source>
        <dbReference type="PROSITE-ProRule" id="PRU00708"/>
    </source>
</evidence>
<keyword evidence="4" id="KW-1185">Reference proteome</keyword>
<gene>
    <name evidence="3" type="ORF">KP509_01G014100</name>
</gene>
<dbReference type="InterPro" id="IPR046960">
    <property type="entry name" value="PPR_At4g14850-like_plant"/>
</dbReference>
<dbReference type="InterPro" id="IPR002885">
    <property type="entry name" value="PPR_rpt"/>
</dbReference>
<dbReference type="Pfam" id="PF01535">
    <property type="entry name" value="PPR"/>
    <property type="match status" value="3"/>
</dbReference>
<dbReference type="NCBIfam" id="TIGR00756">
    <property type="entry name" value="PPR"/>
    <property type="match status" value="2"/>
</dbReference>
<dbReference type="GO" id="GO:0003723">
    <property type="term" value="F:RNA binding"/>
    <property type="evidence" value="ECO:0007669"/>
    <property type="project" value="InterPro"/>
</dbReference>
<dbReference type="EMBL" id="CM035406">
    <property type="protein sequence ID" value="KAH7445550.1"/>
    <property type="molecule type" value="Genomic_DNA"/>
</dbReference>
<feature type="repeat" description="PPR" evidence="2">
    <location>
        <begin position="309"/>
        <end position="343"/>
    </location>
</feature>
<dbReference type="InterPro" id="IPR011990">
    <property type="entry name" value="TPR-like_helical_dom_sf"/>
</dbReference>
<protein>
    <recommendedName>
        <fullName evidence="5">Pentatricopeptide repeat-containing protein</fullName>
    </recommendedName>
</protein>
<dbReference type="GO" id="GO:0009451">
    <property type="term" value="P:RNA modification"/>
    <property type="evidence" value="ECO:0007669"/>
    <property type="project" value="InterPro"/>
</dbReference>
<feature type="repeat" description="PPR" evidence="2">
    <location>
        <begin position="5"/>
        <end position="39"/>
    </location>
</feature>
<dbReference type="SUPFAM" id="SSF48452">
    <property type="entry name" value="TPR-like"/>
    <property type="match status" value="1"/>
</dbReference>
<evidence type="ECO:0008006" key="5">
    <source>
        <dbReference type="Google" id="ProtNLM"/>
    </source>
</evidence>
<dbReference type="Gene3D" id="1.25.40.10">
    <property type="entry name" value="Tetratricopeptide repeat domain"/>
    <property type="match status" value="3"/>
</dbReference>
<dbReference type="OrthoDB" id="881013at2759"/>
<comment type="caution">
    <text evidence="3">The sequence shown here is derived from an EMBL/GenBank/DDBJ whole genome shotgun (WGS) entry which is preliminary data.</text>
</comment>
<dbReference type="FunFam" id="1.25.40.10:FF:000073">
    <property type="entry name" value="Pentatricopeptide repeat-containing protein chloroplastic"/>
    <property type="match status" value="1"/>
</dbReference>
<accession>A0A8T2VEB3</accession>
<dbReference type="OMA" id="IALEMYH"/>
<dbReference type="PROSITE" id="PS51375">
    <property type="entry name" value="PPR"/>
    <property type="match status" value="3"/>
</dbReference>
<proteinExistence type="predicted"/>
<evidence type="ECO:0000313" key="4">
    <source>
        <dbReference type="Proteomes" id="UP000825935"/>
    </source>
</evidence>
<dbReference type="Pfam" id="PF13041">
    <property type="entry name" value="PPR_2"/>
    <property type="match status" value="2"/>
</dbReference>
<dbReference type="Pfam" id="PF13812">
    <property type="entry name" value="PPR_3"/>
    <property type="match status" value="1"/>
</dbReference>